<dbReference type="InterPro" id="IPR038765">
    <property type="entry name" value="Papain-like_cys_pep_sf"/>
</dbReference>
<organism evidence="2 3">
    <name type="scientific">Lymnaea stagnalis</name>
    <name type="common">Great pond snail</name>
    <name type="synonym">Helix stagnalis</name>
    <dbReference type="NCBI Taxonomy" id="6523"/>
    <lineage>
        <taxon>Eukaryota</taxon>
        <taxon>Metazoa</taxon>
        <taxon>Spiralia</taxon>
        <taxon>Lophotrochozoa</taxon>
        <taxon>Mollusca</taxon>
        <taxon>Gastropoda</taxon>
        <taxon>Heterobranchia</taxon>
        <taxon>Euthyneura</taxon>
        <taxon>Panpulmonata</taxon>
        <taxon>Hygrophila</taxon>
        <taxon>Lymnaeoidea</taxon>
        <taxon>Lymnaeidae</taxon>
        <taxon>Lymnaea</taxon>
    </lineage>
</organism>
<reference evidence="2 3" key="1">
    <citation type="submission" date="2024-04" db="EMBL/GenBank/DDBJ databases">
        <authorList>
            <consortium name="Genoscope - CEA"/>
            <person name="William W."/>
        </authorList>
    </citation>
    <scope>NUCLEOTIDE SEQUENCE [LARGE SCALE GENOMIC DNA]</scope>
</reference>
<dbReference type="SUPFAM" id="SSF54001">
    <property type="entry name" value="Cysteine proteinases"/>
    <property type="match status" value="1"/>
</dbReference>
<accession>A0AAV2I4E9</accession>
<comment type="caution">
    <text evidence="2">The sequence shown here is derived from an EMBL/GenBank/DDBJ whole genome shotgun (WGS) entry which is preliminary data.</text>
</comment>
<evidence type="ECO:0000259" key="1">
    <source>
        <dbReference type="Pfam" id="PF00112"/>
    </source>
</evidence>
<dbReference type="AlphaFoldDB" id="A0AAV2I4E9"/>
<sequence>MAFQYIIYNKGIDTESSYTYTPKQGTCRFNSSNVGAQIKSYIKVVLGSEDDLQKAVATYLT</sequence>
<dbReference type="GO" id="GO:0006508">
    <property type="term" value="P:proteolysis"/>
    <property type="evidence" value="ECO:0007669"/>
    <property type="project" value="InterPro"/>
</dbReference>
<proteinExistence type="predicted"/>
<evidence type="ECO:0000313" key="3">
    <source>
        <dbReference type="Proteomes" id="UP001497497"/>
    </source>
</evidence>
<dbReference type="InterPro" id="IPR000668">
    <property type="entry name" value="Peptidase_C1A_C"/>
</dbReference>
<dbReference type="Proteomes" id="UP001497497">
    <property type="component" value="Unassembled WGS sequence"/>
</dbReference>
<dbReference type="Pfam" id="PF00112">
    <property type="entry name" value="Peptidase_C1"/>
    <property type="match status" value="1"/>
</dbReference>
<protein>
    <recommendedName>
        <fullName evidence="1">Peptidase C1A papain C-terminal domain-containing protein</fullName>
    </recommendedName>
</protein>
<keyword evidence="3" id="KW-1185">Reference proteome</keyword>
<dbReference type="GO" id="GO:0008234">
    <property type="term" value="F:cysteine-type peptidase activity"/>
    <property type="evidence" value="ECO:0007669"/>
    <property type="project" value="InterPro"/>
</dbReference>
<dbReference type="Gene3D" id="3.90.70.10">
    <property type="entry name" value="Cysteine proteinases"/>
    <property type="match status" value="1"/>
</dbReference>
<feature type="domain" description="Peptidase C1A papain C-terminal" evidence="1">
    <location>
        <begin position="2"/>
        <end position="58"/>
    </location>
</feature>
<gene>
    <name evidence="2" type="ORF">GSLYS_00013774001</name>
</gene>
<dbReference type="EMBL" id="CAXITT010000368">
    <property type="protein sequence ID" value="CAL1540041.1"/>
    <property type="molecule type" value="Genomic_DNA"/>
</dbReference>
<evidence type="ECO:0000313" key="2">
    <source>
        <dbReference type="EMBL" id="CAL1540041.1"/>
    </source>
</evidence>
<name>A0AAV2I4E9_LYMST</name>